<feature type="region of interest" description="Disordered" evidence="1">
    <location>
        <begin position="1"/>
        <end position="20"/>
    </location>
</feature>
<proteinExistence type="predicted"/>
<accession>A0AAN6QC13</accession>
<dbReference type="EMBL" id="MU863624">
    <property type="protein sequence ID" value="KAK4106009.1"/>
    <property type="molecule type" value="Genomic_DNA"/>
</dbReference>
<evidence type="ECO:0000256" key="1">
    <source>
        <dbReference type="SAM" id="MobiDB-lite"/>
    </source>
</evidence>
<protein>
    <submittedName>
        <fullName evidence="2">Uncharacterized protein</fullName>
    </submittedName>
</protein>
<organism evidence="2 3">
    <name type="scientific">Parathielavia hyrcaniae</name>
    <dbReference type="NCBI Taxonomy" id="113614"/>
    <lineage>
        <taxon>Eukaryota</taxon>
        <taxon>Fungi</taxon>
        <taxon>Dikarya</taxon>
        <taxon>Ascomycota</taxon>
        <taxon>Pezizomycotina</taxon>
        <taxon>Sordariomycetes</taxon>
        <taxon>Sordariomycetidae</taxon>
        <taxon>Sordariales</taxon>
        <taxon>Chaetomiaceae</taxon>
        <taxon>Parathielavia</taxon>
    </lineage>
</organism>
<evidence type="ECO:0000313" key="3">
    <source>
        <dbReference type="Proteomes" id="UP001305647"/>
    </source>
</evidence>
<name>A0AAN6QC13_9PEZI</name>
<dbReference type="AlphaFoldDB" id="A0AAN6QC13"/>
<reference evidence="2" key="2">
    <citation type="submission" date="2023-05" db="EMBL/GenBank/DDBJ databases">
        <authorList>
            <consortium name="Lawrence Berkeley National Laboratory"/>
            <person name="Steindorff A."/>
            <person name="Hensen N."/>
            <person name="Bonometti L."/>
            <person name="Westerberg I."/>
            <person name="Brannstrom I.O."/>
            <person name="Guillou S."/>
            <person name="Cros-Aarteil S."/>
            <person name="Calhoun S."/>
            <person name="Haridas S."/>
            <person name="Kuo A."/>
            <person name="Mondo S."/>
            <person name="Pangilinan J."/>
            <person name="Riley R."/>
            <person name="Labutti K."/>
            <person name="Andreopoulos B."/>
            <person name="Lipzen A."/>
            <person name="Chen C."/>
            <person name="Yanf M."/>
            <person name="Daum C."/>
            <person name="Ng V."/>
            <person name="Clum A."/>
            <person name="Ohm R."/>
            <person name="Martin F."/>
            <person name="Silar P."/>
            <person name="Natvig D."/>
            <person name="Lalanne C."/>
            <person name="Gautier V."/>
            <person name="Ament-Velasquez S.L."/>
            <person name="Kruys A."/>
            <person name="Hutchinson M.I."/>
            <person name="Powell A.J."/>
            <person name="Barry K."/>
            <person name="Miller A.N."/>
            <person name="Grigoriev I.V."/>
            <person name="Debuchy R."/>
            <person name="Gladieux P."/>
            <person name="Thoren M.H."/>
            <person name="Johannesson H."/>
        </authorList>
    </citation>
    <scope>NUCLEOTIDE SEQUENCE</scope>
    <source>
        <strain evidence="2">CBS 757.83</strain>
    </source>
</reference>
<comment type="caution">
    <text evidence="2">The sequence shown here is derived from an EMBL/GenBank/DDBJ whole genome shotgun (WGS) entry which is preliminary data.</text>
</comment>
<keyword evidence="3" id="KW-1185">Reference proteome</keyword>
<sequence length="152" mass="16284">MAKCCAQRRMTKARPRPPPLGRVLPDVSACIAAAARPNSLVEFQGSIRKSLRPPQSGGRNVCLYPIVASLFSFPLVRPEYNAYRSSHHSGTLLLTWDETGAGQKPTPPHSRNPGRLALTCPSFPARTLPCLPSGFGPASRSQAAPPQLAQAC</sequence>
<dbReference type="Proteomes" id="UP001305647">
    <property type="component" value="Unassembled WGS sequence"/>
</dbReference>
<gene>
    <name evidence="2" type="ORF">N658DRAFT_3625</name>
</gene>
<evidence type="ECO:0000313" key="2">
    <source>
        <dbReference type="EMBL" id="KAK4106009.1"/>
    </source>
</evidence>
<reference evidence="2" key="1">
    <citation type="journal article" date="2023" name="Mol. Phylogenet. Evol.">
        <title>Genome-scale phylogeny and comparative genomics of the fungal order Sordariales.</title>
        <authorList>
            <person name="Hensen N."/>
            <person name="Bonometti L."/>
            <person name="Westerberg I."/>
            <person name="Brannstrom I.O."/>
            <person name="Guillou S."/>
            <person name="Cros-Aarteil S."/>
            <person name="Calhoun S."/>
            <person name="Haridas S."/>
            <person name="Kuo A."/>
            <person name="Mondo S."/>
            <person name="Pangilinan J."/>
            <person name="Riley R."/>
            <person name="LaButti K."/>
            <person name="Andreopoulos B."/>
            <person name="Lipzen A."/>
            <person name="Chen C."/>
            <person name="Yan M."/>
            <person name="Daum C."/>
            <person name="Ng V."/>
            <person name="Clum A."/>
            <person name="Steindorff A."/>
            <person name="Ohm R.A."/>
            <person name="Martin F."/>
            <person name="Silar P."/>
            <person name="Natvig D.O."/>
            <person name="Lalanne C."/>
            <person name="Gautier V."/>
            <person name="Ament-Velasquez S.L."/>
            <person name="Kruys A."/>
            <person name="Hutchinson M.I."/>
            <person name="Powell A.J."/>
            <person name="Barry K."/>
            <person name="Miller A.N."/>
            <person name="Grigoriev I.V."/>
            <person name="Debuchy R."/>
            <person name="Gladieux P."/>
            <person name="Hiltunen Thoren M."/>
            <person name="Johannesson H."/>
        </authorList>
    </citation>
    <scope>NUCLEOTIDE SEQUENCE</scope>
    <source>
        <strain evidence="2">CBS 757.83</strain>
    </source>
</reference>